<keyword evidence="1" id="KW-1133">Transmembrane helix</keyword>
<keyword evidence="1" id="KW-0812">Transmembrane</keyword>
<keyword evidence="1" id="KW-0472">Membrane</keyword>
<evidence type="ECO:0000313" key="2">
    <source>
        <dbReference type="EMBL" id="GAA4138008.1"/>
    </source>
</evidence>
<reference evidence="3" key="1">
    <citation type="journal article" date="2019" name="Int. J. Syst. Evol. Microbiol.">
        <title>The Global Catalogue of Microorganisms (GCM) 10K type strain sequencing project: providing services to taxonomists for standard genome sequencing and annotation.</title>
        <authorList>
            <consortium name="The Broad Institute Genomics Platform"/>
            <consortium name="The Broad Institute Genome Sequencing Center for Infectious Disease"/>
            <person name="Wu L."/>
            <person name="Ma J."/>
        </authorList>
    </citation>
    <scope>NUCLEOTIDE SEQUENCE [LARGE SCALE GENOMIC DNA]</scope>
    <source>
        <strain evidence="3">JCM 16704</strain>
    </source>
</reference>
<protein>
    <submittedName>
        <fullName evidence="2">Uncharacterized protein</fullName>
    </submittedName>
</protein>
<comment type="caution">
    <text evidence="2">The sequence shown here is derived from an EMBL/GenBank/DDBJ whole genome shotgun (WGS) entry which is preliminary data.</text>
</comment>
<feature type="transmembrane region" description="Helical" evidence="1">
    <location>
        <begin position="46"/>
        <end position="68"/>
    </location>
</feature>
<dbReference type="RefSeq" id="WP_344673978.1">
    <property type="nucleotide sequence ID" value="NZ_BAAAZI010000006.1"/>
</dbReference>
<dbReference type="EMBL" id="BAAAZI010000006">
    <property type="protein sequence ID" value="GAA4138008.1"/>
    <property type="molecule type" value="Genomic_DNA"/>
</dbReference>
<evidence type="ECO:0000313" key="3">
    <source>
        <dbReference type="Proteomes" id="UP001500101"/>
    </source>
</evidence>
<keyword evidence="3" id="KW-1185">Reference proteome</keyword>
<proteinExistence type="predicted"/>
<feature type="transmembrane region" description="Helical" evidence="1">
    <location>
        <begin position="80"/>
        <end position="104"/>
    </location>
</feature>
<feature type="transmembrane region" description="Helical" evidence="1">
    <location>
        <begin position="135"/>
        <end position="159"/>
    </location>
</feature>
<name>A0ABP7YNM2_9SPHI</name>
<sequence>MENNESQQQPNPSHAPYNHANNNNENFQLNHKSLGFLVEAAKWAKLFSVISLCLIGVYCIFIIAFFIGSIPIMKNPYAGVVGILPMFLSVGLMFVCAIPMWWLYQFSIKINYAVEFNNDLEIENAFQFLKNHYKFIAIATLIIIAVYSFAFMMVALFYFT</sequence>
<accession>A0ABP7YNM2</accession>
<gene>
    <name evidence="2" type="ORF">GCM10022216_14720</name>
</gene>
<evidence type="ECO:0000256" key="1">
    <source>
        <dbReference type="SAM" id="Phobius"/>
    </source>
</evidence>
<dbReference type="Proteomes" id="UP001500101">
    <property type="component" value="Unassembled WGS sequence"/>
</dbReference>
<organism evidence="2 3">
    <name type="scientific">Sphingobacterium kyonggiense</name>
    <dbReference type="NCBI Taxonomy" id="714075"/>
    <lineage>
        <taxon>Bacteria</taxon>
        <taxon>Pseudomonadati</taxon>
        <taxon>Bacteroidota</taxon>
        <taxon>Sphingobacteriia</taxon>
        <taxon>Sphingobacteriales</taxon>
        <taxon>Sphingobacteriaceae</taxon>
        <taxon>Sphingobacterium</taxon>
    </lineage>
</organism>